<evidence type="ECO:0000313" key="4">
    <source>
        <dbReference type="EMBL" id="KAK9701846.1"/>
    </source>
</evidence>
<dbReference type="PANTHER" id="PTHR46551:SF1">
    <property type="entry name" value="SAP DOMAIN-CONTAINING RIBONUCLEOPROTEIN"/>
    <property type="match status" value="1"/>
</dbReference>
<evidence type="ECO:0000313" key="5">
    <source>
        <dbReference type="Proteomes" id="UP001458880"/>
    </source>
</evidence>
<protein>
    <submittedName>
        <fullName evidence="4">SAP domain</fullName>
    </submittedName>
</protein>
<feature type="domain" description="SAP" evidence="3">
    <location>
        <begin position="6"/>
        <end position="40"/>
    </location>
</feature>
<dbReference type="Proteomes" id="UP001458880">
    <property type="component" value="Unassembled WGS sequence"/>
</dbReference>
<dbReference type="InterPro" id="IPR036361">
    <property type="entry name" value="SAP_dom_sf"/>
</dbReference>
<gene>
    <name evidence="4" type="ORF">QE152_g30341</name>
</gene>
<dbReference type="PROSITE" id="PS50800">
    <property type="entry name" value="SAP"/>
    <property type="match status" value="1"/>
</dbReference>
<evidence type="ECO:0000259" key="3">
    <source>
        <dbReference type="PROSITE" id="PS50800"/>
    </source>
</evidence>
<dbReference type="GO" id="GO:0016973">
    <property type="term" value="P:poly(A)+ mRNA export from nucleus"/>
    <property type="evidence" value="ECO:0007669"/>
    <property type="project" value="TreeGrafter"/>
</dbReference>
<dbReference type="GO" id="GO:0005634">
    <property type="term" value="C:nucleus"/>
    <property type="evidence" value="ECO:0007669"/>
    <property type="project" value="TreeGrafter"/>
</dbReference>
<dbReference type="Gene3D" id="1.10.720.30">
    <property type="entry name" value="SAP domain"/>
    <property type="match status" value="1"/>
</dbReference>
<dbReference type="Pfam" id="PF02037">
    <property type="entry name" value="SAP"/>
    <property type="match status" value="1"/>
</dbReference>
<keyword evidence="1" id="KW-0597">Phosphoprotein</keyword>
<dbReference type="InterPro" id="IPR003034">
    <property type="entry name" value="SAP_dom"/>
</dbReference>
<comment type="caution">
    <text evidence="4">The sequence shown here is derived from an EMBL/GenBank/DDBJ whole genome shotgun (WGS) entry which is preliminary data.</text>
</comment>
<comment type="similarity">
    <text evidence="2">Belongs to the SAP domain-containing ribonucleoprotein family.</text>
</comment>
<organism evidence="4 5">
    <name type="scientific">Popillia japonica</name>
    <name type="common">Japanese beetle</name>
    <dbReference type="NCBI Taxonomy" id="7064"/>
    <lineage>
        <taxon>Eukaryota</taxon>
        <taxon>Metazoa</taxon>
        <taxon>Ecdysozoa</taxon>
        <taxon>Arthropoda</taxon>
        <taxon>Hexapoda</taxon>
        <taxon>Insecta</taxon>
        <taxon>Pterygota</taxon>
        <taxon>Neoptera</taxon>
        <taxon>Endopterygota</taxon>
        <taxon>Coleoptera</taxon>
        <taxon>Polyphaga</taxon>
        <taxon>Scarabaeiformia</taxon>
        <taxon>Scarabaeidae</taxon>
        <taxon>Rutelinae</taxon>
        <taxon>Popillia</taxon>
    </lineage>
</organism>
<dbReference type="AlphaFoldDB" id="A0AAW1JG13"/>
<dbReference type="InterPro" id="IPR052240">
    <property type="entry name" value="SAP_domain_ribonucleoprotein"/>
</dbReference>
<name>A0AAW1JG13_POPJA</name>
<proteinExistence type="inferred from homology"/>
<dbReference type="SUPFAM" id="SSF68906">
    <property type="entry name" value="SAP domain"/>
    <property type="match status" value="1"/>
</dbReference>
<reference evidence="4 5" key="1">
    <citation type="journal article" date="2024" name="BMC Genomics">
        <title>De novo assembly and annotation of Popillia japonica's genome with initial clues to its potential as an invasive pest.</title>
        <authorList>
            <person name="Cucini C."/>
            <person name="Boschi S."/>
            <person name="Funari R."/>
            <person name="Cardaioli E."/>
            <person name="Iannotti N."/>
            <person name="Marturano G."/>
            <person name="Paoli F."/>
            <person name="Bruttini M."/>
            <person name="Carapelli A."/>
            <person name="Frati F."/>
            <person name="Nardi F."/>
        </authorList>
    </citation>
    <scope>NUCLEOTIDE SEQUENCE [LARGE SCALE GENOMIC DNA]</scope>
    <source>
        <strain evidence="4">DMR45628</strain>
    </source>
</reference>
<sequence>MLESEVKKLKVAELRDELHKRGLSNIGNKSELVNRLLNDIMQYKDRMCYLDDSQESIKTVVDATHCKSRLRKNKSYNTLITLMEKQIDYLRKSLTKLSKVKTRPRIEKAVEMCSGKLNKVQNDGIGGIREPAVQKMKGNIPQRRSRVLLKGDSQAREGGIREPAVQKMKGNIPQRRSRVLLKGDSQARDCGKILSEVLPRNYETTCIF</sequence>
<keyword evidence="5" id="KW-1185">Reference proteome</keyword>
<dbReference type="EMBL" id="JASPKY010000406">
    <property type="protein sequence ID" value="KAK9701846.1"/>
    <property type="molecule type" value="Genomic_DNA"/>
</dbReference>
<dbReference type="SMART" id="SM00513">
    <property type="entry name" value="SAP"/>
    <property type="match status" value="1"/>
</dbReference>
<dbReference type="PANTHER" id="PTHR46551">
    <property type="entry name" value="SAP DOMAIN-CONTAINING RIBONUCLEOPROTEIN"/>
    <property type="match status" value="1"/>
</dbReference>
<evidence type="ECO:0000256" key="2">
    <source>
        <dbReference type="ARBA" id="ARBA00046328"/>
    </source>
</evidence>
<accession>A0AAW1JG13</accession>
<evidence type="ECO:0000256" key="1">
    <source>
        <dbReference type="ARBA" id="ARBA00022553"/>
    </source>
</evidence>